<reference evidence="2 3" key="2">
    <citation type="journal article" date="2017" name="Front. Plant Sci.">
        <title>Gene Classification and Mining of Molecular Markers Useful in Red Clover (Trifolium pratense) Breeding.</title>
        <authorList>
            <person name="Istvanek J."/>
            <person name="Dluhosova J."/>
            <person name="Dluhos P."/>
            <person name="Patkova L."/>
            <person name="Nedelnik J."/>
            <person name="Repkova J."/>
        </authorList>
    </citation>
    <scope>NUCLEOTIDE SEQUENCE [LARGE SCALE GENOMIC DNA]</scope>
    <source>
        <strain evidence="3">cv. Tatra</strain>
        <tissue evidence="2">Young leaves</tissue>
    </source>
</reference>
<keyword evidence="1" id="KW-0812">Transmembrane</keyword>
<proteinExistence type="predicted"/>
<reference evidence="2 3" key="1">
    <citation type="journal article" date="2014" name="Am. J. Bot.">
        <title>Genome assembly and annotation for red clover (Trifolium pratense; Fabaceae).</title>
        <authorList>
            <person name="Istvanek J."/>
            <person name="Jaros M."/>
            <person name="Krenek A."/>
            <person name="Repkova J."/>
        </authorList>
    </citation>
    <scope>NUCLEOTIDE SEQUENCE [LARGE SCALE GENOMIC DNA]</scope>
    <source>
        <strain evidence="3">cv. Tatra</strain>
        <tissue evidence="2">Young leaves</tissue>
    </source>
</reference>
<evidence type="ECO:0000256" key="1">
    <source>
        <dbReference type="SAM" id="Phobius"/>
    </source>
</evidence>
<keyword evidence="1" id="KW-1133">Transmembrane helix</keyword>
<dbReference type="Proteomes" id="UP000236291">
    <property type="component" value="Unassembled WGS sequence"/>
</dbReference>
<evidence type="ECO:0000313" key="3">
    <source>
        <dbReference type="Proteomes" id="UP000236291"/>
    </source>
</evidence>
<keyword evidence="1" id="KW-0472">Membrane</keyword>
<comment type="caution">
    <text evidence="2">The sequence shown here is derived from an EMBL/GenBank/DDBJ whole genome shotgun (WGS) entry which is preliminary data.</text>
</comment>
<evidence type="ECO:0000313" key="2">
    <source>
        <dbReference type="EMBL" id="PNX92372.1"/>
    </source>
</evidence>
<protein>
    <submittedName>
        <fullName evidence="2">Uncharacterized protein</fullName>
    </submittedName>
</protein>
<feature type="transmembrane region" description="Helical" evidence="1">
    <location>
        <begin position="12"/>
        <end position="33"/>
    </location>
</feature>
<sequence length="129" mass="14907">MPPRECLLFTNIVHLHFIVVLCLYPTMYQGLAYTETTRGKERQVRCFRTPKLYLRQCTDSKKNPQRNNIRPKGSCCCFLGTCCYMSADAEVRFRWGGVIGHRNTCPLIICDRSYIGQGVYTEQGIIPLY</sequence>
<gene>
    <name evidence="2" type="ORF">L195_g015507</name>
</gene>
<accession>A0A2K3MNL2</accession>
<dbReference type="AlphaFoldDB" id="A0A2K3MNL2"/>
<organism evidence="2 3">
    <name type="scientific">Trifolium pratense</name>
    <name type="common">Red clover</name>
    <dbReference type="NCBI Taxonomy" id="57577"/>
    <lineage>
        <taxon>Eukaryota</taxon>
        <taxon>Viridiplantae</taxon>
        <taxon>Streptophyta</taxon>
        <taxon>Embryophyta</taxon>
        <taxon>Tracheophyta</taxon>
        <taxon>Spermatophyta</taxon>
        <taxon>Magnoliopsida</taxon>
        <taxon>eudicotyledons</taxon>
        <taxon>Gunneridae</taxon>
        <taxon>Pentapetalae</taxon>
        <taxon>rosids</taxon>
        <taxon>fabids</taxon>
        <taxon>Fabales</taxon>
        <taxon>Fabaceae</taxon>
        <taxon>Papilionoideae</taxon>
        <taxon>50 kb inversion clade</taxon>
        <taxon>NPAAA clade</taxon>
        <taxon>Hologalegina</taxon>
        <taxon>IRL clade</taxon>
        <taxon>Trifolieae</taxon>
        <taxon>Trifolium</taxon>
    </lineage>
</organism>
<name>A0A2K3MNL2_TRIPR</name>
<dbReference type="EMBL" id="ASHM01010530">
    <property type="protein sequence ID" value="PNX92372.1"/>
    <property type="molecule type" value="Genomic_DNA"/>
</dbReference>